<feature type="domain" description="G5" evidence="4">
    <location>
        <begin position="395"/>
        <end position="474"/>
    </location>
</feature>
<evidence type="ECO:0000256" key="1">
    <source>
        <dbReference type="ARBA" id="ARBA00022729"/>
    </source>
</evidence>
<feature type="region of interest" description="Disordered" evidence="2">
    <location>
        <begin position="462"/>
        <end position="510"/>
    </location>
</feature>
<gene>
    <name evidence="5" type="ORF">H9637_16760</name>
</gene>
<reference evidence="5 6" key="1">
    <citation type="submission" date="2020-08" db="EMBL/GenBank/DDBJ databases">
        <title>A Genomic Blueprint of the Chicken Gut Microbiome.</title>
        <authorList>
            <person name="Gilroy R."/>
            <person name="Ravi A."/>
            <person name="Getino M."/>
            <person name="Pursley I."/>
            <person name="Horton D.L."/>
            <person name="Alikhan N.-F."/>
            <person name="Baker D."/>
            <person name="Gharbi K."/>
            <person name="Hall N."/>
            <person name="Watson M."/>
            <person name="Adriaenssens E.M."/>
            <person name="Foster-Nyarko E."/>
            <person name="Jarju S."/>
            <person name="Secka A."/>
            <person name="Antonio M."/>
            <person name="Oren A."/>
            <person name="Chaudhuri R."/>
            <person name="La Ragione R.M."/>
            <person name="Hildebrand F."/>
            <person name="Pallen M.J."/>
        </authorList>
    </citation>
    <scope>NUCLEOTIDE SEQUENCE [LARGE SCALE GENOMIC DNA]</scope>
    <source>
        <strain evidence="5 6">N37</strain>
    </source>
</reference>
<evidence type="ECO:0000313" key="6">
    <source>
        <dbReference type="Proteomes" id="UP000627166"/>
    </source>
</evidence>
<dbReference type="PANTHER" id="PTHR35788:SF1">
    <property type="entry name" value="EXPORTED PROTEIN"/>
    <property type="match status" value="1"/>
</dbReference>
<dbReference type="Pfam" id="PF07501">
    <property type="entry name" value="G5"/>
    <property type="match status" value="1"/>
</dbReference>
<comment type="caution">
    <text evidence="5">The sequence shown here is derived from an EMBL/GenBank/DDBJ whole genome shotgun (WGS) entry which is preliminary data.</text>
</comment>
<dbReference type="Proteomes" id="UP000627166">
    <property type="component" value="Unassembled WGS sequence"/>
</dbReference>
<keyword evidence="3" id="KW-1133">Transmembrane helix</keyword>
<proteinExistence type="predicted"/>
<dbReference type="Pfam" id="PF12229">
    <property type="entry name" value="PG_binding_4"/>
    <property type="match status" value="1"/>
</dbReference>
<dbReference type="PANTHER" id="PTHR35788">
    <property type="entry name" value="EXPORTED PROTEIN-RELATED"/>
    <property type="match status" value="1"/>
</dbReference>
<dbReference type="InterPro" id="IPR007391">
    <property type="entry name" value="Vancomycin_resist_VanW"/>
</dbReference>
<dbReference type="RefSeq" id="WP_191741602.1">
    <property type="nucleotide sequence ID" value="NZ_JACSQB010000160.1"/>
</dbReference>
<sequence>MNANLENNTVVKSRNSKKKKKARVKKRKTIIISLIAIILMISIGGIFYVKTIVNNYESVIYPGMKIQGIDLSGKTKEEALKLIEEKYKQSIERKKLIITAGEKSYVINYADMKLSFNLEDTVNSVFQEGKDKGVMEKLKMIKNPEEKDHQLKFTYDNKVIENKIKTMESELNKNKVNAQITKSGDGFNITPEQVGSKLDSKSLQAEITKAIASSKETEAEVKVTAKFVEDKPKITKAELEKINTKISGFSTSYANSTYERATNIEISTRAINGTLLMPGDSFSFNTIVGNTTPDKGYLEGVVIVGDKFEKDYGGGVCQVSTTIHNAVLKAGILPDSRLNHNLPVGYVDPGLDAAIAYGWLDYVFTNNSKYPMYIEGYAGNGTVGFNIYSNSAYLTGKRYEFYSETYATIPFETKVEEDPTLAEGTETIQQYGAEGYKVKAYRITYDNDVEVARELINDDTYAPTPQIVKKGTKKPEASKPDENKDKEKDKNKDKDKDKDKDKPKENNSGQ</sequence>
<dbReference type="InterPro" id="IPR052913">
    <property type="entry name" value="Glycopeptide_resist_protein"/>
</dbReference>
<dbReference type="PROSITE" id="PS51109">
    <property type="entry name" value="G5"/>
    <property type="match status" value="1"/>
</dbReference>
<dbReference type="Pfam" id="PF04294">
    <property type="entry name" value="VanW"/>
    <property type="match status" value="1"/>
</dbReference>
<evidence type="ECO:0000313" key="5">
    <source>
        <dbReference type="EMBL" id="MBD8048660.1"/>
    </source>
</evidence>
<evidence type="ECO:0000259" key="4">
    <source>
        <dbReference type="PROSITE" id="PS51109"/>
    </source>
</evidence>
<keyword evidence="1" id="KW-0732">Signal</keyword>
<name>A0ABR8YWP3_9CLOT</name>
<organism evidence="5 6">
    <name type="scientific">Clostridium faecium</name>
    <dbReference type="NCBI Taxonomy" id="2762223"/>
    <lineage>
        <taxon>Bacteria</taxon>
        <taxon>Bacillati</taxon>
        <taxon>Bacillota</taxon>
        <taxon>Clostridia</taxon>
        <taxon>Eubacteriales</taxon>
        <taxon>Clostridiaceae</taxon>
        <taxon>Clostridium</taxon>
    </lineage>
</organism>
<feature type="transmembrane region" description="Helical" evidence="3">
    <location>
        <begin position="29"/>
        <end position="49"/>
    </location>
</feature>
<keyword evidence="3" id="KW-0472">Membrane</keyword>
<keyword evidence="3" id="KW-0812">Transmembrane</keyword>
<dbReference type="EMBL" id="JACSQB010000160">
    <property type="protein sequence ID" value="MBD8048660.1"/>
    <property type="molecule type" value="Genomic_DNA"/>
</dbReference>
<evidence type="ECO:0000256" key="3">
    <source>
        <dbReference type="SAM" id="Phobius"/>
    </source>
</evidence>
<feature type="compositionally biased region" description="Basic and acidic residues" evidence="2">
    <location>
        <begin position="473"/>
        <end position="510"/>
    </location>
</feature>
<evidence type="ECO:0000256" key="2">
    <source>
        <dbReference type="SAM" id="MobiDB-lite"/>
    </source>
</evidence>
<dbReference type="InterPro" id="IPR011098">
    <property type="entry name" value="G5_dom"/>
</dbReference>
<dbReference type="Gene3D" id="2.20.230.10">
    <property type="entry name" value="Resuscitation-promoting factor rpfb"/>
    <property type="match status" value="1"/>
</dbReference>
<dbReference type="InterPro" id="IPR022029">
    <property type="entry name" value="YoaR-like_PG-bd"/>
</dbReference>
<feature type="region of interest" description="Disordered" evidence="2">
    <location>
        <begin position="1"/>
        <end position="22"/>
    </location>
</feature>
<dbReference type="SMART" id="SM01208">
    <property type="entry name" value="G5"/>
    <property type="match status" value="1"/>
</dbReference>
<keyword evidence="6" id="KW-1185">Reference proteome</keyword>
<protein>
    <submittedName>
        <fullName evidence="5">VanW family protein</fullName>
    </submittedName>
</protein>
<accession>A0ABR8YWP3</accession>